<keyword evidence="1" id="KW-0547">Nucleotide-binding</keyword>
<evidence type="ECO:0000259" key="4">
    <source>
        <dbReference type="PROSITE" id="PS50045"/>
    </source>
</evidence>
<dbReference type="PROSITE" id="PS00676">
    <property type="entry name" value="SIGMA54_INTERACT_2"/>
    <property type="match status" value="1"/>
</dbReference>
<dbReference type="Gene3D" id="3.40.50.2300">
    <property type="match status" value="1"/>
</dbReference>
<dbReference type="RefSeq" id="WP_265133492.1">
    <property type="nucleotide sequence ID" value="NZ_FXTX01000002.1"/>
</dbReference>
<feature type="modified residue" description="4-aspartylphosphate" evidence="3">
    <location>
        <position position="47"/>
    </location>
</feature>
<comment type="caution">
    <text evidence="6">The sequence shown here is derived from an EMBL/GenBank/DDBJ whole genome shotgun (WGS) entry which is preliminary data.</text>
</comment>
<sequence>MKTLILDDEKNIVEILSILLKKEGFDVDVAYSLKEVEDKIYDIAFIDLRLPDGSGIDIIHRLKQKNNDILIVMITAFASPDTAVEALKRGAYDYISKPFDINDIKKFIKKVKEKINIQNLLSEDEEENFLVGNSTAIRLLRETIKKVAPYDINILITGETGTGKEVTARVIHKYSNRKDKPFVAVNCAAIPSELLESELFGYKKGAFTGAEKDKIGLIEEADGGTLFLDEIAEMPLPLQAKLLRFLEERKIRPLGTTKEIEVDVRIISATNKDLKQEIEKGNFREDLYYRLSTIHIQLPPLRKRKEDIPILISQLLKEINKKYNKNITKINPDFIDYVKSLELKGNVRELKNIIEKAVILAEGDELKPVEYIKPINKNSIFIDDPKADFEIKLFPEELNLKEVMDNIEKSIIKYVYEKTRKNKTKSAQILGLTFREFRYRYEKYFKD</sequence>
<dbReference type="GO" id="GO:0000160">
    <property type="term" value="P:phosphorelay signal transduction system"/>
    <property type="evidence" value="ECO:0007669"/>
    <property type="project" value="InterPro"/>
</dbReference>
<organism evidence="6 7">
    <name type="scientific">Venenivibrio stagnispumantis</name>
    <dbReference type="NCBI Taxonomy" id="407998"/>
    <lineage>
        <taxon>Bacteria</taxon>
        <taxon>Pseudomonadati</taxon>
        <taxon>Aquificota</taxon>
        <taxon>Aquificia</taxon>
        <taxon>Aquificales</taxon>
        <taxon>Hydrogenothermaceae</taxon>
        <taxon>Venenivibrio</taxon>
    </lineage>
</organism>
<dbReference type="InterPro" id="IPR009057">
    <property type="entry name" value="Homeodomain-like_sf"/>
</dbReference>
<dbReference type="Gene3D" id="1.10.8.60">
    <property type="match status" value="1"/>
</dbReference>
<keyword evidence="2" id="KW-0067">ATP-binding</keyword>
<dbReference type="Gene3D" id="3.40.50.300">
    <property type="entry name" value="P-loop containing nucleotide triphosphate hydrolases"/>
    <property type="match status" value="1"/>
</dbReference>
<dbReference type="EMBL" id="FXTX01000002">
    <property type="protein sequence ID" value="SMP01757.1"/>
    <property type="molecule type" value="Genomic_DNA"/>
</dbReference>
<dbReference type="PANTHER" id="PTHR32071">
    <property type="entry name" value="TRANSCRIPTIONAL REGULATORY PROTEIN"/>
    <property type="match status" value="1"/>
</dbReference>
<accession>A0AA45WJ01</accession>
<dbReference type="InterPro" id="IPR001789">
    <property type="entry name" value="Sig_transdc_resp-reg_receiver"/>
</dbReference>
<reference evidence="6" key="1">
    <citation type="submission" date="2017-05" db="EMBL/GenBank/DDBJ databases">
        <authorList>
            <person name="Varghese N."/>
            <person name="Submissions S."/>
        </authorList>
    </citation>
    <scope>NUCLEOTIDE SEQUENCE</scope>
    <source>
        <strain evidence="6">DSM 18763</strain>
    </source>
</reference>
<dbReference type="SUPFAM" id="SSF52540">
    <property type="entry name" value="P-loop containing nucleoside triphosphate hydrolases"/>
    <property type="match status" value="1"/>
</dbReference>
<name>A0AA45WJ01_9AQUI</name>
<dbReference type="SMART" id="SM00382">
    <property type="entry name" value="AAA"/>
    <property type="match status" value="1"/>
</dbReference>
<dbReference type="InterPro" id="IPR002078">
    <property type="entry name" value="Sigma_54_int"/>
</dbReference>
<feature type="domain" description="Response regulatory" evidence="5">
    <location>
        <begin position="2"/>
        <end position="112"/>
    </location>
</feature>
<dbReference type="SUPFAM" id="SSF46689">
    <property type="entry name" value="Homeodomain-like"/>
    <property type="match status" value="1"/>
</dbReference>
<dbReference type="PROSITE" id="PS50110">
    <property type="entry name" value="RESPONSE_REGULATORY"/>
    <property type="match status" value="1"/>
</dbReference>
<keyword evidence="7" id="KW-1185">Reference proteome</keyword>
<evidence type="ECO:0000256" key="1">
    <source>
        <dbReference type="ARBA" id="ARBA00022741"/>
    </source>
</evidence>
<dbReference type="GO" id="GO:0005524">
    <property type="term" value="F:ATP binding"/>
    <property type="evidence" value="ECO:0007669"/>
    <property type="project" value="UniProtKB-KW"/>
</dbReference>
<dbReference type="CDD" id="cd00009">
    <property type="entry name" value="AAA"/>
    <property type="match status" value="1"/>
</dbReference>
<evidence type="ECO:0000313" key="6">
    <source>
        <dbReference type="EMBL" id="SMP01757.1"/>
    </source>
</evidence>
<dbReference type="InterPro" id="IPR058031">
    <property type="entry name" value="AAA_lid_NorR"/>
</dbReference>
<keyword evidence="3" id="KW-0597">Phosphoprotein</keyword>
<dbReference type="FunFam" id="3.40.50.300:FF:000006">
    <property type="entry name" value="DNA-binding transcriptional regulator NtrC"/>
    <property type="match status" value="1"/>
</dbReference>
<proteinExistence type="predicted"/>
<dbReference type="InterPro" id="IPR003593">
    <property type="entry name" value="AAA+_ATPase"/>
</dbReference>
<evidence type="ECO:0000259" key="5">
    <source>
        <dbReference type="PROSITE" id="PS50110"/>
    </source>
</evidence>
<feature type="domain" description="Sigma-54 factor interaction" evidence="4">
    <location>
        <begin position="130"/>
        <end position="359"/>
    </location>
</feature>
<dbReference type="CDD" id="cd00156">
    <property type="entry name" value="REC"/>
    <property type="match status" value="1"/>
</dbReference>
<dbReference type="Pfam" id="PF00072">
    <property type="entry name" value="Response_reg"/>
    <property type="match status" value="1"/>
</dbReference>
<gene>
    <name evidence="6" type="ORF">SAMN06264868_10223</name>
</gene>
<evidence type="ECO:0000313" key="7">
    <source>
        <dbReference type="Proteomes" id="UP001157947"/>
    </source>
</evidence>
<dbReference type="Pfam" id="PF25601">
    <property type="entry name" value="AAA_lid_14"/>
    <property type="match status" value="1"/>
</dbReference>
<dbReference type="SMART" id="SM00448">
    <property type="entry name" value="REC"/>
    <property type="match status" value="1"/>
</dbReference>
<dbReference type="SUPFAM" id="SSF52172">
    <property type="entry name" value="CheY-like"/>
    <property type="match status" value="1"/>
</dbReference>
<dbReference type="PROSITE" id="PS50045">
    <property type="entry name" value="SIGMA54_INTERACT_4"/>
    <property type="match status" value="1"/>
</dbReference>
<dbReference type="AlphaFoldDB" id="A0AA45WJ01"/>
<dbReference type="Proteomes" id="UP001157947">
    <property type="component" value="Unassembled WGS sequence"/>
</dbReference>
<evidence type="ECO:0000256" key="2">
    <source>
        <dbReference type="ARBA" id="ARBA00022840"/>
    </source>
</evidence>
<dbReference type="GO" id="GO:0006355">
    <property type="term" value="P:regulation of DNA-templated transcription"/>
    <property type="evidence" value="ECO:0007669"/>
    <property type="project" value="InterPro"/>
</dbReference>
<dbReference type="InterPro" id="IPR027417">
    <property type="entry name" value="P-loop_NTPase"/>
</dbReference>
<dbReference type="Gene3D" id="1.10.10.60">
    <property type="entry name" value="Homeodomain-like"/>
    <property type="match status" value="1"/>
</dbReference>
<protein>
    <submittedName>
        <fullName evidence="6">Two-component system, NtrC family, response regulator PilR</fullName>
    </submittedName>
</protein>
<dbReference type="InterPro" id="IPR011006">
    <property type="entry name" value="CheY-like_superfamily"/>
</dbReference>
<dbReference type="Pfam" id="PF00158">
    <property type="entry name" value="Sigma54_activat"/>
    <property type="match status" value="1"/>
</dbReference>
<evidence type="ECO:0000256" key="3">
    <source>
        <dbReference type="PROSITE-ProRule" id="PRU00169"/>
    </source>
</evidence>
<dbReference type="InterPro" id="IPR025943">
    <property type="entry name" value="Sigma_54_int_dom_ATP-bd_2"/>
</dbReference>